<reference evidence="3 4" key="1">
    <citation type="submission" date="2020-05" db="EMBL/GenBank/DDBJ databases">
        <authorList>
            <person name="Whitworth D."/>
        </authorList>
    </citation>
    <scope>NUCLEOTIDE SEQUENCE [LARGE SCALE GENOMIC DNA]</scope>
    <source>
        <strain evidence="3 4">CA046A</strain>
    </source>
</reference>
<dbReference type="GO" id="GO:0008235">
    <property type="term" value="F:metalloexopeptidase activity"/>
    <property type="evidence" value="ECO:0007669"/>
    <property type="project" value="InterPro"/>
</dbReference>
<feature type="compositionally biased region" description="Polar residues" evidence="1">
    <location>
        <begin position="1"/>
        <end position="23"/>
    </location>
</feature>
<evidence type="ECO:0000259" key="2">
    <source>
        <dbReference type="Pfam" id="PF04389"/>
    </source>
</evidence>
<comment type="caution">
    <text evidence="3">The sequence shown here is derived from an EMBL/GenBank/DDBJ whole genome shotgun (WGS) entry which is preliminary data.</text>
</comment>
<accession>A0A7Y4NEY1</accession>
<feature type="domain" description="Peptidase M28" evidence="2">
    <location>
        <begin position="232"/>
        <end position="434"/>
    </location>
</feature>
<dbReference type="InterPro" id="IPR045175">
    <property type="entry name" value="M28_fam"/>
</dbReference>
<name>A0A7Y4NEY1_9BACT</name>
<dbReference type="GO" id="GO:0006508">
    <property type="term" value="P:proteolysis"/>
    <property type="evidence" value="ECO:0007669"/>
    <property type="project" value="InterPro"/>
</dbReference>
<dbReference type="PANTHER" id="PTHR12147:SF26">
    <property type="entry name" value="PEPTIDASE M28 DOMAIN-CONTAINING PROTEIN"/>
    <property type="match status" value="1"/>
</dbReference>
<dbReference type="Pfam" id="PF04389">
    <property type="entry name" value="Peptidase_M28"/>
    <property type="match status" value="1"/>
</dbReference>
<dbReference type="SUPFAM" id="SSF53187">
    <property type="entry name" value="Zn-dependent exopeptidases"/>
    <property type="match status" value="1"/>
</dbReference>
<dbReference type="Proteomes" id="UP000528460">
    <property type="component" value="Unassembled WGS sequence"/>
</dbReference>
<evidence type="ECO:0000313" key="3">
    <source>
        <dbReference type="EMBL" id="NOK10360.1"/>
    </source>
</evidence>
<dbReference type="Gene3D" id="3.40.630.10">
    <property type="entry name" value="Zn peptidases"/>
    <property type="match status" value="1"/>
</dbReference>
<sequence>MASKINDSSRPLTSVSRLSSQDARTAEAKTRNRPIAWKDGFESSGARPGSKLPQLPAPPPVLSLPPPATTTPVPPEAPTEPPVSDDSDPMKHIEYLASDALQGRDSPSAGLDAASAYVQAHAEKYGLVGPNSNNPENPFQQKFNVYSWLGADKAGEAAGAAHAEHKQFGHETFQEGFYLDEKMPKDTLKLLNQQYEQTMKAAGQSAVPARSGKQRGVEELKQVATATGQAVNTMAMLPGTGPHKDEVIVVMAHLDHVGVDRKGNAYNGADDNASGSAVLMAAVPELAEAAKNGKLDRSVLFVWTGAEEKGLVGSQYFVDHPIPGVELKNIAGVINTDMVGRWDDQRLSVVDTNTKGQPNYFRDVVDQANQQLADPFDRINRDINVYRDRQDGASFGRKGEDVLFLFEGLSNPEGGGDLIPEYHRQDDDIEKIIEDNGGNKPRRVKDLLLNVINIAANRTTEPQPK</sequence>
<evidence type="ECO:0000313" key="4">
    <source>
        <dbReference type="Proteomes" id="UP000528460"/>
    </source>
</evidence>
<dbReference type="PANTHER" id="PTHR12147">
    <property type="entry name" value="METALLOPEPTIDASE M28 FAMILY MEMBER"/>
    <property type="match status" value="1"/>
</dbReference>
<dbReference type="InterPro" id="IPR007484">
    <property type="entry name" value="Peptidase_M28"/>
</dbReference>
<proteinExistence type="predicted"/>
<protein>
    <submittedName>
        <fullName evidence="3">M28 family peptidase</fullName>
    </submittedName>
</protein>
<feature type="region of interest" description="Disordered" evidence="1">
    <location>
        <begin position="1"/>
        <end position="90"/>
    </location>
</feature>
<evidence type="ECO:0000256" key="1">
    <source>
        <dbReference type="SAM" id="MobiDB-lite"/>
    </source>
</evidence>
<dbReference type="RefSeq" id="WP_171414795.1">
    <property type="nucleotide sequence ID" value="NZ_JABFJW010000101.1"/>
</dbReference>
<feature type="compositionally biased region" description="Pro residues" evidence="1">
    <location>
        <begin position="55"/>
        <end position="81"/>
    </location>
</feature>
<dbReference type="AlphaFoldDB" id="A0A7Y4NEY1"/>
<organism evidence="3 4">
    <name type="scientific">Corallococcus exercitus</name>
    <dbReference type="NCBI Taxonomy" id="2316736"/>
    <lineage>
        <taxon>Bacteria</taxon>
        <taxon>Pseudomonadati</taxon>
        <taxon>Myxococcota</taxon>
        <taxon>Myxococcia</taxon>
        <taxon>Myxococcales</taxon>
        <taxon>Cystobacterineae</taxon>
        <taxon>Myxococcaceae</taxon>
        <taxon>Corallococcus</taxon>
    </lineage>
</organism>
<dbReference type="EMBL" id="JABFJW010000101">
    <property type="protein sequence ID" value="NOK10360.1"/>
    <property type="molecule type" value="Genomic_DNA"/>
</dbReference>
<gene>
    <name evidence="3" type="ORF">HNS30_15095</name>
</gene>